<reference evidence="2" key="2">
    <citation type="submission" date="2020-06" db="EMBL/GenBank/DDBJ databases">
        <authorList>
            <person name="Sheffer M."/>
        </authorList>
    </citation>
    <scope>NUCLEOTIDE SEQUENCE</scope>
</reference>
<dbReference type="PANTHER" id="PTHR31996:SF2">
    <property type="entry name" value="COILED-COIL DOMAIN-CONTAINING PROTEIN 115"/>
    <property type="match status" value="1"/>
</dbReference>
<sequence length="205" mass="23555">MSEFLEADVVKKMEEVKILYRKLDELSITILRTLQSIMFERKYLDANLQEGYINMAKARYLMRGQKVGIHQVNSTNLTATFKNDATLKLRSVNVENQLVDDQVSVLAPDEVDCKNEDSKTSKETICSNYNDPLKWFGVLVPESLRTCQTRFKQSTCTALKIISLHNKLRELHKEYKILKLQKASLCSHDLICNNTESECNNSVKS</sequence>
<dbReference type="GO" id="GO:0051082">
    <property type="term" value="F:unfolded protein binding"/>
    <property type="evidence" value="ECO:0007669"/>
    <property type="project" value="TreeGrafter"/>
</dbReference>
<dbReference type="InterPro" id="IPR040357">
    <property type="entry name" value="Vma22/CCDC115"/>
</dbReference>
<organism evidence="2 3">
    <name type="scientific">Argiope bruennichi</name>
    <name type="common">Wasp spider</name>
    <name type="synonym">Aranea bruennichi</name>
    <dbReference type="NCBI Taxonomy" id="94029"/>
    <lineage>
        <taxon>Eukaryota</taxon>
        <taxon>Metazoa</taxon>
        <taxon>Ecdysozoa</taxon>
        <taxon>Arthropoda</taxon>
        <taxon>Chelicerata</taxon>
        <taxon>Arachnida</taxon>
        <taxon>Araneae</taxon>
        <taxon>Araneomorphae</taxon>
        <taxon>Entelegynae</taxon>
        <taxon>Araneoidea</taxon>
        <taxon>Araneidae</taxon>
        <taxon>Argiope</taxon>
    </lineage>
</organism>
<keyword evidence="3" id="KW-1185">Reference proteome</keyword>
<dbReference type="Gene3D" id="1.10.287.3240">
    <property type="match status" value="1"/>
</dbReference>
<gene>
    <name evidence="2" type="ORF">HNY73_003691</name>
</gene>
<protein>
    <recommendedName>
        <fullName evidence="1">Vacuolar ATPase assembly protein VMA22</fullName>
    </recommendedName>
</protein>
<evidence type="ECO:0000313" key="2">
    <source>
        <dbReference type="EMBL" id="KAF8792042.1"/>
    </source>
</evidence>
<dbReference type="AlphaFoldDB" id="A0A8T0FNB9"/>
<name>A0A8T0FNB9_ARGBR</name>
<dbReference type="Pfam" id="PF21730">
    <property type="entry name" value="Vma22_CCDC115"/>
    <property type="match status" value="1"/>
</dbReference>
<evidence type="ECO:0000256" key="1">
    <source>
        <dbReference type="ARBA" id="ARBA00093634"/>
    </source>
</evidence>
<dbReference type="PANTHER" id="PTHR31996">
    <property type="entry name" value="COILED-COIL DOMAIN-CONTAINING PROTEIN 115"/>
    <property type="match status" value="1"/>
</dbReference>
<comment type="caution">
    <text evidence="2">The sequence shown here is derived from an EMBL/GenBank/DDBJ whole genome shotgun (WGS) entry which is preliminary data.</text>
</comment>
<dbReference type="EMBL" id="JABXBU010000003">
    <property type="protein sequence ID" value="KAF8792042.1"/>
    <property type="molecule type" value="Genomic_DNA"/>
</dbReference>
<dbReference type="Proteomes" id="UP000807504">
    <property type="component" value="Unassembled WGS sequence"/>
</dbReference>
<evidence type="ECO:0000313" key="3">
    <source>
        <dbReference type="Proteomes" id="UP000807504"/>
    </source>
</evidence>
<dbReference type="GO" id="GO:0070072">
    <property type="term" value="P:vacuolar proton-transporting V-type ATPase complex assembly"/>
    <property type="evidence" value="ECO:0007669"/>
    <property type="project" value="InterPro"/>
</dbReference>
<accession>A0A8T0FNB9</accession>
<proteinExistence type="predicted"/>
<reference evidence="2" key="1">
    <citation type="journal article" date="2020" name="bioRxiv">
        <title>Chromosome-level reference genome of the European wasp spider Argiope bruennichi: a resource for studies on range expansion and evolutionary adaptation.</title>
        <authorList>
            <person name="Sheffer M.M."/>
            <person name="Hoppe A."/>
            <person name="Krehenwinkel H."/>
            <person name="Uhl G."/>
            <person name="Kuss A.W."/>
            <person name="Jensen L."/>
            <person name="Jensen C."/>
            <person name="Gillespie R.G."/>
            <person name="Hoff K.J."/>
            <person name="Prost S."/>
        </authorList>
    </citation>
    <scope>NUCLEOTIDE SEQUENCE</scope>
</reference>